<proteinExistence type="predicted"/>
<protein>
    <submittedName>
        <fullName evidence="1">Uncharacterized protein</fullName>
    </submittedName>
</protein>
<sequence length="77" mass="8015">MVSSGHKYQGVIAITCANAPDVMRALAPDNLSNMKMGCVDATLTIKVSAPRLGTLINTVDDLLMNAKIASDLANDPG</sequence>
<name>A0AC61L2C8_9EURY</name>
<evidence type="ECO:0000313" key="1">
    <source>
        <dbReference type="EMBL" id="PXF60781.1"/>
    </source>
</evidence>
<reference evidence="1" key="1">
    <citation type="submission" date="2018-01" db="EMBL/GenBank/DDBJ databases">
        <authorList>
            <person name="Krukenberg V."/>
        </authorList>
    </citation>
    <scope>NUCLEOTIDE SEQUENCE</scope>
    <source>
        <strain evidence="1">E20ANME2</strain>
    </source>
</reference>
<dbReference type="Proteomes" id="UP000248329">
    <property type="component" value="Unassembled WGS sequence"/>
</dbReference>
<comment type="caution">
    <text evidence="1">The sequence shown here is derived from an EMBL/GenBank/DDBJ whole genome shotgun (WGS) entry which is preliminary data.</text>
</comment>
<accession>A0AC61L2C8</accession>
<dbReference type="EMBL" id="PQXF01000011">
    <property type="protein sequence ID" value="PXF60781.1"/>
    <property type="molecule type" value="Genomic_DNA"/>
</dbReference>
<organism evidence="1 2">
    <name type="scientific">Candidatus Methanogaster sp</name>
    <dbReference type="NCBI Taxonomy" id="3386292"/>
    <lineage>
        <taxon>Archaea</taxon>
        <taxon>Methanobacteriati</taxon>
        <taxon>Methanobacteriota</taxon>
        <taxon>Stenosarchaea group</taxon>
        <taxon>Methanomicrobia</taxon>
        <taxon>Methanosarcinales</taxon>
        <taxon>ANME-2 cluster</taxon>
        <taxon>Candidatus Methanogasteraceae</taxon>
        <taxon>Candidatus Methanogaster</taxon>
    </lineage>
</organism>
<evidence type="ECO:0000313" key="2">
    <source>
        <dbReference type="Proteomes" id="UP000248329"/>
    </source>
</evidence>
<gene>
    <name evidence="1" type="ORF">C4B59_07235</name>
</gene>